<evidence type="ECO:0000313" key="2">
    <source>
        <dbReference type="EMBL" id="PWW03846.1"/>
    </source>
</evidence>
<keyword evidence="1" id="KW-0732">Signal</keyword>
<organism evidence="2 3">
    <name type="scientific">Hoeflea marina</name>
    <dbReference type="NCBI Taxonomy" id="274592"/>
    <lineage>
        <taxon>Bacteria</taxon>
        <taxon>Pseudomonadati</taxon>
        <taxon>Pseudomonadota</taxon>
        <taxon>Alphaproteobacteria</taxon>
        <taxon>Hyphomicrobiales</taxon>
        <taxon>Rhizobiaceae</taxon>
        <taxon>Hoeflea</taxon>
    </lineage>
</organism>
<reference evidence="2 3" key="1">
    <citation type="submission" date="2018-05" db="EMBL/GenBank/DDBJ databases">
        <title>Genomic Encyclopedia of Type Strains, Phase IV (KMG-IV): sequencing the most valuable type-strain genomes for metagenomic binning, comparative biology and taxonomic classification.</title>
        <authorList>
            <person name="Goeker M."/>
        </authorList>
    </citation>
    <scope>NUCLEOTIDE SEQUENCE [LARGE SCALE GENOMIC DNA]</scope>
    <source>
        <strain evidence="2 3">DSM 16791</strain>
    </source>
</reference>
<evidence type="ECO:0008006" key="4">
    <source>
        <dbReference type="Google" id="ProtNLM"/>
    </source>
</evidence>
<dbReference type="RefSeq" id="WP_245415163.1">
    <property type="nucleotide sequence ID" value="NZ_QGTR01000001.1"/>
</dbReference>
<proteinExistence type="predicted"/>
<dbReference type="PROSITE" id="PS51318">
    <property type="entry name" value="TAT"/>
    <property type="match status" value="1"/>
</dbReference>
<accession>A0A317PUC5</accession>
<protein>
    <recommendedName>
        <fullName evidence="4">Tat pathway signal sequence domain protein</fullName>
    </recommendedName>
</protein>
<evidence type="ECO:0000313" key="3">
    <source>
        <dbReference type="Proteomes" id="UP000246352"/>
    </source>
</evidence>
<dbReference type="Proteomes" id="UP000246352">
    <property type="component" value="Unassembled WGS sequence"/>
</dbReference>
<feature type="chain" id="PRO_5016315981" description="Tat pathway signal sequence domain protein" evidence="1">
    <location>
        <begin position="42"/>
        <end position="165"/>
    </location>
</feature>
<dbReference type="InterPro" id="IPR006311">
    <property type="entry name" value="TAT_signal"/>
</dbReference>
<keyword evidence="3" id="KW-1185">Reference proteome</keyword>
<feature type="signal peptide" evidence="1">
    <location>
        <begin position="1"/>
        <end position="41"/>
    </location>
</feature>
<sequence length="165" mass="16784">MGLTENTPGIMRPAAASPSRRQASVWLAALALAAAGTTASAQDTTPAAPAGSISLELNKAGDEAGACRTTFVAVNRLGGALDELAYEIVVFDGDGLVDRLVRFDFGAMAADKTTVKRFDLPGLSCGAVGRLLVNDAAACKGDGVEPQACLAGLKTASRTSILFGR</sequence>
<comment type="caution">
    <text evidence="2">The sequence shown here is derived from an EMBL/GenBank/DDBJ whole genome shotgun (WGS) entry which is preliminary data.</text>
</comment>
<gene>
    <name evidence="2" type="ORF">DFR52_101535</name>
</gene>
<dbReference type="EMBL" id="QGTR01000001">
    <property type="protein sequence ID" value="PWW03846.1"/>
    <property type="molecule type" value="Genomic_DNA"/>
</dbReference>
<dbReference type="AlphaFoldDB" id="A0A317PUC5"/>
<evidence type="ECO:0000256" key="1">
    <source>
        <dbReference type="SAM" id="SignalP"/>
    </source>
</evidence>
<name>A0A317PUC5_9HYPH</name>